<dbReference type="PANTHER" id="PTHR33621">
    <property type="entry name" value="ASPARTIC/GLUTAMIC ACID-RICH PROTEIN"/>
    <property type="match status" value="1"/>
</dbReference>
<reference evidence="2" key="1">
    <citation type="submission" date="2016-02" db="EMBL/GenBank/DDBJ databases">
        <title>WGS assembly of Manihot esculenta.</title>
        <authorList>
            <person name="Bredeson J.V."/>
            <person name="Prochnik S.E."/>
            <person name="Lyons J.B."/>
            <person name="Schmutz J."/>
            <person name="Grimwood J."/>
            <person name="Vrebalov J."/>
            <person name="Bart R.S."/>
            <person name="Amuge T."/>
            <person name="Ferguson M.E."/>
            <person name="Green R."/>
            <person name="Putnam N."/>
            <person name="Stites J."/>
            <person name="Rounsley S."/>
            <person name="Rokhsar D.S."/>
        </authorList>
    </citation>
    <scope>NUCLEOTIDE SEQUENCE [LARGE SCALE GENOMIC DNA]</scope>
    <source>
        <tissue evidence="2">Leaf</tissue>
    </source>
</reference>
<dbReference type="STRING" id="3983.A0A2C9WHE5"/>
<dbReference type="AlphaFoldDB" id="A0A2C9WHE5"/>
<feature type="compositionally biased region" description="Basic and acidic residues" evidence="1">
    <location>
        <begin position="335"/>
        <end position="344"/>
    </location>
</feature>
<name>A0A2C9WHE5_MANES</name>
<proteinExistence type="predicted"/>
<dbReference type="EMBL" id="CM004388">
    <property type="protein sequence ID" value="OAY58485.1"/>
    <property type="molecule type" value="Genomic_DNA"/>
</dbReference>
<accession>A0A2C9WHE5</accession>
<feature type="region of interest" description="Disordered" evidence="1">
    <location>
        <begin position="335"/>
        <end position="376"/>
    </location>
</feature>
<evidence type="ECO:0000256" key="1">
    <source>
        <dbReference type="SAM" id="MobiDB-lite"/>
    </source>
</evidence>
<evidence type="ECO:0008006" key="3">
    <source>
        <dbReference type="Google" id="ProtNLM"/>
    </source>
</evidence>
<dbReference type="PANTHER" id="PTHR33621:SF2">
    <property type="entry name" value="RIBOSOMAL L1 DOMAIN-CONTAINING PROTEIN"/>
    <property type="match status" value="1"/>
</dbReference>
<feature type="region of interest" description="Disordered" evidence="1">
    <location>
        <begin position="44"/>
        <end position="86"/>
    </location>
</feature>
<feature type="compositionally biased region" description="Basic and acidic residues" evidence="1">
    <location>
        <begin position="48"/>
        <end position="58"/>
    </location>
</feature>
<organism evidence="2">
    <name type="scientific">Manihot esculenta</name>
    <name type="common">Cassava</name>
    <name type="synonym">Jatropha manihot</name>
    <dbReference type="NCBI Taxonomy" id="3983"/>
    <lineage>
        <taxon>Eukaryota</taxon>
        <taxon>Viridiplantae</taxon>
        <taxon>Streptophyta</taxon>
        <taxon>Embryophyta</taxon>
        <taxon>Tracheophyta</taxon>
        <taxon>Spermatophyta</taxon>
        <taxon>Magnoliopsida</taxon>
        <taxon>eudicotyledons</taxon>
        <taxon>Gunneridae</taxon>
        <taxon>Pentapetalae</taxon>
        <taxon>rosids</taxon>
        <taxon>fabids</taxon>
        <taxon>Malpighiales</taxon>
        <taxon>Euphorbiaceae</taxon>
        <taxon>Crotonoideae</taxon>
        <taxon>Manihoteae</taxon>
        <taxon>Manihot</taxon>
    </lineage>
</organism>
<evidence type="ECO:0000313" key="2">
    <source>
        <dbReference type="EMBL" id="OAY58485.1"/>
    </source>
</evidence>
<feature type="compositionally biased region" description="Polar residues" evidence="1">
    <location>
        <begin position="347"/>
        <end position="356"/>
    </location>
</feature>
<sequence length="376" mass="42168">MDFYSLKRKQLQALCKKHGIPANTTNLEMAERLTASLKVNGIATSEEGNEKNSKDAPKKLKKVRFRPDNETREYVPSAYRKPEGRRRRATLVNPVSKELGQSNLSENVVRKKRERGSEKIESDCRITRSRARVDNETFSVLQKSRASQEGEASKNIARDSVEARKGFRRSKRNMAKCTDSEIMKVDVVSRITRSGAQFAGNSSTVGGKGENEVFGVAKECEGAVRIKKLSEGLSRNGSRRKSVAQHNDEVESYGQEVLKEARKKSMNLNFANVNEVNASLASTERTEKVSITAAGQRRSRRKAAVVNSTAAIDEHGIGESIGKVKKSNENVLREDAKVSNELRRSTRNASRQCSQLRRQKPHWMDPWLGNPQEDLH</sequence>
<protein>
    <recommendedName>
        <fullName evidence="3">SAP domain-containing protein</fullName>
    </recommendedName>
</protein>
<gene>
    <name evidence="2" type="ORF">MANES_02G181300</name>
</gene>